<gene>
    <name evidence="6" type="primary">hapE</name>
    <name evidence="6" type="ORF">Plo01_29780</name>
</gene>
<evidence type="ECO:0000313" key="6">
    <source>
        <dbReference type="EMBL" id="GIH76549.1"/>
    </source>
</evidence>
<dbReference type="InterPro" id="IPR020946">
    <property type="entry name" value="Flavin_mOase-like"/>
</dbReference>
<keyword evidence="4" id="KW-0560">Oxidoreductase</keyword>
<dbReference type="Gene3D" id="3.50.50.60">
    <property type="entry name" value="FAD/NAD(P)-binding domain"/>
    <property type="match status" value="3"/>
</dbReference>
<dbReference type="EMBL" id="BOOH01000021">
    <property type="protein sequence ID" value="GIH76549.1"/>
    <property type="molecule type" value="Genomic_DNA"/>
</dbReference>
<keyword evidence="2" id="KW-0285">Flavoprotein</keyword>
<reference evidence="6 7" key="1">
    <citation type="submission" date="2021-01" db="EMBL/GenBank/DDBJ databases">
        <title>Whole genome shotgun sequence of Planobispora longispora NBRC 13918.</title>
        <authorList>
            <person name="Komaki H."/>
            <person name="Tamura T."/>
        </authorList>
    </citation>
    <scope>NUCLEOTIDE SEQUENCE [LARGE SCALE GENOMIC DNA]</scope>
    <source>
        <strain evidence="6 7">NBRC 13918</strain>
    </source>
</reference>
<keyword evidence="7" id="KW-1185">Reference proteome</keyword>
<feature type="compositionally biased region" description="Gly residues" evidence="5">
    <location>
        <begin position="127"/>
        <end position="150"/>
    </location>
</feature>
<dbReference type="PANTHER" id="PTHR42877">
    <property type="entry name" value="L-ORNITHINE N(5)-MONOOXYGENASE-RELATED"/>
    <property type="match status" value="1"/>
</dbReference>
<dbReference type="SUPFAM" id="SSF51905">
    <property type="entry name" value="FAD/NAD(P)-binding domain"/>
    <property type="match status" value="1"/>
</dbReference>
<evidence type="ECO:0000313" key="7">
    <source>
        <dbReference type="Proteomes" id="UP000616724"/>
    </source>
</evidence>
<name>A0A8J3W4L3_9ACTN</name>
<dbReference type="GO" id="GO:0050661">
    <property type="term" value="F:NADP binding"/>
    <property type="evidence" value="ECO:0007669"/>
    <property type="project" value="InterPro"/>
</dbReference>
<proteinExistence type="inferred from homology"/>
<keyword evidence="3" id="KW-0274">FAD</keyword>
<dbReference type="Pfam" id="PF13450">
    <property type="entry name" value="NAD_binding_8"/>
    <property type="match status" value="1"/>
</dbReference>
<protein>
    <submittedName>
        <fullName evidence="6">4-hydroxyacetophenone monooxygenase</fullName>
    </submittedName>
</protein>
<dbReference type="InterPro" id="IPR036188">
    <property type="entry name" value="FAD/NAD-bd_sf"/>
</dbReference>
<organism evidence="6 7">
    <name type="scientific">Planobispora longispora</name>
    <dbReference type="NCBI Taxonomy" id="28887"/>
    <lineage>
        <taxon>Bacteria</taxon>
        <taxon>Bacillati</taxon>
        <taxon>Actinomycetota</taxon>
        <taxon>Actinomycetes</taxon>
        <taxon>Streptosporangiales</taxon>
        <taxon>Streptosporangiaceae</taxon>
        <taxon>Planobispora</taxon>
    </lineage>
</organism>
<dbReference type="PANTHER" id="PTHR42877:SF4">
    <property type="entry name" value="FAD_NAD(P)-BINDING DOMAIN-CONTAINING PROTEIN-RELATED"/>
    <property type="match status" value="1"/>
</dbReference>
<dbReference type="GO" id="GO:0050660">
    <property type="term" value="F:flavin adenine dinucleotide binding"/>
    <property type="evidence" value="ECO:0007669"/>
    <property type="project" value="InterPro"/>
</dbReference>
<accession>A0A8J3W4L3</accession>
<dbReference type="Pfam" id="PF00743">
    <property type="entry name" value="FMO-like"/>
    <property type="match status" value="1"/>
</dbReference>
<evidence type="ECO:0000256" key="1">
    <source>
        <dbReference type="ARBA" id="ARBA00010139"/>
    </source>
</evidence>
<evidence type="ECO:0000256" key="3">
    <source>
        <dbReference type="ARBA" id="ARBA00022827"/>
    </source>
</evidence>
<dbReference type="InterPro" id="IPR051209">
    <property type="entry name" value="FAD-bind_Monooxygenase_sf"/>
</dbReference>
<comment type="similarity">
    <text evidence="1">Belongs to the FAD-binding monooxygenase family.</text>
</comment>
<dbReference type="Proteomes" id="UP000616724">
    <property type="component" value="Unassembled WGS sequence"/>
</dbReference>
<feature type="region of interest" description="Disordered" evidence="5">
    <location>
        <begin position="122"/>
        <end position="151"/>
    </location>
</feature>
<dbReference type="AlphaFoldDB" id="A0A8J3W4L3"/>
<evidence type="ECO:0000256" key="4">
    <source>
        <dbReference type="ARBA" id="ARBA00023002"/>
    </source>
</evidence>
<dbReference type="GO" id="GO:0004499">
    <property type="term" value="F:N,N-dimethylaniline monooxygenase activity"/>
    <property type="evidence" value="ECO:0007669"/>
    <property type="project" value="InterPro"/>
</dbReference>
<dbReference type="RefSeq" id="WP_203891145.1">
    <property type="nucleotide sequence ID" value="NZ_BOOH01000021.1"/>
</dbReference>
<evidence type="ECO:0000256" key="2">
    <source>
        <dbReference type="ARBA" id="ARBA00022630"/>
    </source>
</evidence>
<keyword evidence="6" id="KW-0503">Monooxygenase</keyword>
<sequence length="512" mass="56385">MGPTVAIIGAGFGGLCMAIQLHKAGIDSYTLFEKGDDVGGTWRDNTYPGAGCDIPSHLYSFSFERYSSWTRRYPGQPEILDYLERCADKYGLRPRIRLNTEVVSAAYDETLGKWRVRTASSTKGAAGDAGGAGGAEDGNGTGDGNGGRAAGGETEELFDVVVSAVGQLNRPHLPEIPGMSSFAGTSFHSARWDHSADLTGKRVAVIGTGSSAAQLIPPVAEAAGHLDVFQRTPNWVIPKPDAVFNRAARAAFHYLPFTQRAYREWIYRYAEGTLYHALAGGWSTGLLRKRALDHLRAQVPDPELRAKLTPDYPIGCKRVVIDSAFYPALTRRNVDVVTDRIVRIVPEGVETEAGVREADTIVYATGFLTTEFLVPMELAGRQGRRLHDEWKDGAEAYLGIAVPNFPNLFLLYGPNTNLGHNSIVFMIECQVRYIMGCLPYLKERGPMEVRPEAMDSWRRALERAMDDMVWQAGCASWYKNAAGRVTNNWPGSTPLYRRLTRAPRPAAFRFAR</sequence>
<comment type="caution">
    <text evidence="6">The sequence shown here is derived from an EMBL/GenBank/DDBJ whole genome shotgun (WGS) entry which is preliminary data.</text>
</comment>
<evidence type="ECO:0000256" key="5">
    <source>
        <dbReference type="SAM" id="MobiDB-lite"/>
    </source>
</evidence>